<keyword evidence="2" id="KW-1185">Reference proteome</keyword>
<keyword evidence="1" id="KW-1133">Transmembrane helix</keyword>
<evidence type="ECO:0000313" key="2">
    <source>
        <dbReference type="Proteomes" id="UP000887565"/>
    </source>
</evidence>
<sequence>MTYAQVFGAFDKVMHVKSYFVEPFSPATSISMVSIMSLIAMIIHIIFVCVEQVTLHSKEFIALISYQHGRAGLIDCLKLFVDVMEEENLNFTPVKSEKRLKDTRQYLHHRADHINRQLLDAIVFHIYFLRRYGQQDPEVHQGFKASSTAILRSFWNDGCSDPVKQSDIHYHIEMYIKELLVNAIFIAWL</sequence>
<protein>
    <submittedName>
        <fullName evidence="3">Uncharacterized protein</fullName>
    </submittedName>
</protein>
<accession>A0A915KQY7</accession>
<evidence type="ECO:0000313" key="3">
    <source>
        <dbReference type="WBParaSite" id="nRc.2.0.1.t40884-RA"/>
    </source>
</evidence>
<dbReference type="WBParaSite" id="nRc.2.0.1.t40884-RA">
    <property type="protein sequence ID" value="nRc.2.0.1.t40884-RA"/>
    <property type="gene ID" value="nRc.2.0.1.g40884"/>
</dbReference>
<keyword evidence="1" id="KW-0812">Transmembrane</keyword>
<dbReference type="Proteomes" id="UP000887565">
    <property type="component" value="Unplaced"/>
</dbReference>
<organism evidence="2 3">
    <name type="scientific">Romanomermis culicivorax</name>
    <name type="common">Nematode worm</name>
    <dbReference type="NCBI Taxonomy" id="13658"/>
    <lineage>
        <taxon>Eukaryota</taxon>
        <taxon>Metazoa</taxon>
        <taxon>Ecdysozoa</taxon>
        <taxon>Nematoda</taxon>
        <taxon>Enoplea</taxon>
        <taxon>Dorylaimia</taxon>
        <taxon>Mermithida</taxon>
        <taxon>Mermithoidea</taxon>
        <taxon>Mermithidae</taxon>
        <taxon>Romanomermis</taxon>
    </lineage>
</organism>
<reference evidence="3" key="1">
    <citation type="submission" date="2022-11" db="UniProtKB">
        <authorList>
            <consortium name="WormBaseParasite"/>
        </authorList>
    </citation>
    <scope>IDENTIFICATION</scope>
</reference>
<proteinExistence type="predicted"/>
<name>A0A915KQY7_ROMCU</name>
<keyword evidence="1" id="KW-0472">Membrane</keyword>
<dbReference type="AlphaFoldDB" id="A0A915KQY7"/>
<feature type="transmembrane region" description="Helical" evidence="1">
    <location>
        <begin position="30"/>
        <end position="50"/>
    </location>
</feature>
<evidence type="ECO:0000256" key="1">
    <source>
        <dbReference type="SAM" id="Phobius"/>
    </source>
</evidence>